<sequence length="139" mass="15612">MVTSVVKSAHTALIFVWESKQNSAVAMQQLHNIIASTTSAGGLSDSPAEYGGRQPHHRWSRAFHASLPPESEWSVQLPALFLRLEESDPCENEVGFDDEDEDDMLLLREEKLLSRDTINQLQSLEKLIHTICEKSMHVA</sequence>
<organism evidence="1 2">
    <name type="scientific">Bodo saltans</name>
    <name type="common">Flagellated protozoan</name>
    <dbReference type="NCBI Taxonomy" id="75058"/>
    <lineage>
        <taxon>Eukaryota</taxon>
        <taxon>Discoba</taxon>
        <taxon>Euglenozoa</taxon>
        <taxon>Kinetoplastea</taxon>
        <taxon>Metakinetoplastina</taxon>
        <taxon>Eubodonida</taxon>
        <taxon>Bodonidae</taxon>
        <taxon>Bodo</taxon>
    </lineage>
</organism>
<dbReference type="EMBL" id="CYKH01001279">
    <property type="protein sequence ID" value="CUG86354.1"/>
    <property type="molecule type" value="Genomic_DNA"/>
</dbReference>
<dbReference type="Proteomes" id="UP000051952">
    <property type="component" value="Unassembled WGS sequence"/>
</dbReference>
<evidence type="ECO:0000313" key="2">
    <source>
        <dbReference type="Proteomes" id="UP000051952"/>
    </source>
</evidence>
<accession>A0A0S4JA40</accession>
<proteinExistence type="predicted"/>
<reference evidence="2" key="1">
    <citation type="submission" date="2015-09" db="EMBL/GenBank/DDBJ databases">
        <authorList>
            <consortium name="Pathogen Informatics"/>
        </authorList>
    </citation>
    <scope>NUCLEOTIDE SEQUENCE [LARGE SCALE GENOMIC DNA]</scope>
    <source>
        <strain evidence="2">Lake Konstanz</strain>
    </source>
</reference>
<protein>
    <submittedName>
        <fullName evidence="1">Uncharacterized protein</fullName>
    </submittedName>
</protein>
<evidence type="ECO:0000313" key="1">
    <source>
        <dbReference type="EMBL" id="CUG86354.1"/>
    </source>
</evidence>
<name>A0A0S4JA40_BODSA</name>
<keyword evidence="2" id="KW-1185">Reference proteome</keyword>
<dbReference type="AlphaFoldDB" id="A0A0S4JA40"/>
<dbReference type="VEuPathDB" id="TriTrypDB:BSAL_92710"/>
<gene>
    <name evidence="1" type="ORF">BSAL_92710</name>
</gene>